<evidence type="ECO:0000313" key="1">
    <source>
        <dbReference type="EMBL" id="MBX50611.1"/>
    </source>
</evidence>
<name>A0A2P2P7M0_RHIMU</name>
<dbReference type="AlphaFoldDB" id="A0A2P2P7M0"/>
<proteinExistence type="predicted"/>
<accession>A0A2P2P7M0</accession>
<organism evidence="1">
    <name type="scientific">Rhizophora mucronata</name>
    <name type="common">Asiatic mangrove</name>
    <dbReference type="NCBI Taxonomy" id="61149"/>
    <lineage>
        <taxon>Eukaryota</taxon>
        <taxon>Viridiplantae</taxon>
        <taxon>Streptophyta</taxon>
        <taxon>Embryophyta</taxon>
        <taxon>Tracheophyta</taxon>
        <taxon>Spermatophyta</taxon>
        <taxon>Magnoliopsida</taxon>
        <taxon>eudicotyledons</taxon>
        <taxon>Gunneridae</taxon>
        <taxon>Pentapetalae</taxon>
        <taxon>rosids</taxon>
        <taxon>fabids</taxon>
        <taxon>Malpighiales</taxon>
        <taxon>Rhizophoraceae</taxon>
        <taxon>Rhizophora</taxon>
    </lineage>
</organism>
<sequence length="32" mass="3927">MNIWCNRSNIIHLIINPTKMDRWFLVINIRSN</sequence>
<dbReference type="EMBL" id="GGEC01070127">
    <property type="protein sequence ID" value="MBX50611.1"/>
    <property type="molecule type" value="Transcribed_RNA"/>
</dbReference>
<reference evidence="1" key="1">
    <citation type="submission" date="2018-02" db="EMBL/GenBank/DDBJ databases">
        <title>Rhizophora mucronata_Transcriptome.</title>
        <authorList>
            <person name="Meera S.P."/>
            <person name="Sreeshan A."/>
            <person name="Augustine A."/>
        </authorList>
    </citation>
    <scope>NUCLEOTIDE SEQUENCE</scope>
    <source>
        <tissue evidence="1">Leaf</tissue>
    </source>
</reference>
<protein>
    <submittedName>
        <fullName evidence="1">Uncharacterized protein</fullName>
    </submittedName>
</protein>